<comment type="cofactor">
    <cofactor evidence="1">
        <name>adenosylcob(III)alamin</name>
        <dbReference type="ChEBI" id="CHEBI:18408"/>
    </cofactor>
</comment>
<keyword evidence="5" id="KW-0170">Cobalt</keyword>
<dbReference type="Gene3D" id="3.40.50.280">
    <property type="entry name" value="Cobalamin-binding domain"/>
    <property type="match status" value="1"/>
</dbReference>
<comment type="similarity">
    <text evidence="2">Belongs to the methylmalonyl-CoA mutase family.</text>
</comment>
<dbReference type="GO" id="GO:0019678">
    <property type="term" value="P:propionate metabolic process, methylmalonyl pathway"/>
    <property type="evidence" value="ECO:0007669"/>
    <property type="project" value="TreeGrafter"/>
</dbReference>
<protein>
    <submittedName>
        <fullName evidence="7">Methylmalonyl-CoA mutase</fullName>
    </submittedName>
</protein>
<evidence type="ECO:0000256" key="3">
    <source>
        <dbReference type="ARBA" id="ARBA00022628"/>
    </source>
</evidence>
<reference evidence="7 8" key="1">
    <citation type="submission" date="2016-10" db="EMBL/GenBank/DDBJ databases">
        <authorList>
            <person name="de Groot N.N."/>
        </authorList>
    </citation>
    <scope>NUCLEOTIDE SEQUENCE [LARGE SCALE GENOMIC DNA]</scope>
    <source>
        <strain evidence="7 8">DSM 26656</strain>
    </source>
</reference>
<evidence type="ECO:0000256" key="2">
    <source>
        <dbReference type="ARBA" id="ARBA00008465"/>
    </source>
</evidence>
<dbReference type="PANTHER" id="PTHR48101">
    <property type="entry name" value="METHYLMALONYL-COA MUTASE, MITOCHONDRIAL-RELATED"/>
    <property type="match status" value="1"/>
</dbReference>
<dbReference type="InterPro" id="IPR016176">
    <property type="entry name" value="Cbl-dep_enz_cat"/>
</dbReference>
<evidence type="ECO:0000256" key="5">
    <source>
        <dbReference type="ARBA" id="ARBA00023285"/>
    </source>
</evidence>
<dbReference type="SUPFAM" id="SSF52242">
    <property type="entry name" value="Cobalamin (vitamin B12)-binding domain"/>
    <property type="match status" value="1"/>
</dbReference>
<dbReference type="Gene3D" id="3.20.20.240">
    <property type="entry name" value="Methylmalonyl-CoA mutase"/>
    <property type="match status" value="1"/>
</dbReference>
<gene>
    <name evidence="7" type="ORF">SAMN04488115_101848</name>
</gene>
<dbReference type="InterPro" id="IPR036724">
    <property type="entry name" value="Cobalamin-bd_sf"/>
</dbReference>
<dbReference type="PANTHER" id="PTHR48101:SF4">
    <property type="entry name" value="METHYLMALONYL-COA MUTASE, MITOCHONDRIAL"/>
    <property type="match status" value="1"/>
</dbReference>
<dbReference type="GO" id="GO:0004494">
    <property type="term" value="F:methylmalonyl-CoA mutase activity"/>
    <property type="evidence" value="ECO:0007669"/>
    <property type="project" value="UniProtKB-EC"/>
</dbReference>
<dbReference type="Proteomes" id="UP000236743">
    <property type="component" value="Unassembled WGS sequence"/>
</dbReference>
<keyword evidence="3" id="KW-0846">Cobalamin</keyword>
<accession>A0A1H5U2Y2</accession>
<dbReference type="AlphaFoldDB" id="A0A1H5U2Y2"/>
<evidence type="ECO:0000313" key="7">
    <source>
        <dbReference type="EMBL" id="SEF68637.1"/>
    </source>
</evidence>
<dbReference type="InterPro" id="IPR006099">
    <property type="entry name" value="MeMalonylCoA_mutase_a/b_cat"/>
</dbReference>
<dbReference type="GO" id="GO:0031419">
    <property type="term" value="F:cobalamin binding"/>
    <property type="evidence" value="ECO:0007669"/>
    <property type="project" value="UniProtKB-KW"/>
</dbReference>
<organism evidence="7 8">
    <name type="scientific">Bosea lathyri</name>
    <dbReference type="NCBI Taxonomy" id="1036778"/>
    <lineage>
        <taxon>Bacteria</taxon>
        <taxon>Pseudomonadati</taxon>
        <taxon>Pseudomonadota</taxon>
        <taxon>Alphaproteobacteria</taxon>
        <taxon>Hyphomicrobiales</taxon>
        <taxon>Boseaceae</taxon>
        <taxon>Bosea</taxon>
    </lineage>
</organism>
<dbReference type="EMBL" id="FNUY01000001">
    <property type="protein sequence ID" value="SEF68637.1"/>
    <property type="molecule type" value="Genomic_DNA"/>
</dbReference>
<keyword evidence="4" id="KW-0413">Isomerase</keyword>
<dbReference type="Pfam" id="PF01642">
    <property type="entry name" value="MM_CoA_mutase"/>
    <property type="match status" value="1"/>
</dbReference>
<evidence type="ECO:0000256" key="4">
    <source>
        <dbReference type="ARBA" id="ARBA00023235"/>
    </source>
</evidence>
<dbReference type="RefSeq" id="WP_103871155.1">
    <property type="nucleotide sequence ID" value="NZ_FNUY01000001.1"/>
</dbReference>
<evidence type="ECO:0000259" key="6">
    <source>
        <dbReference type="Pfam" id="PF01642"/>
    </source>
</evidence>
<dbReference type="GO" id="GO:0005737">
    <property type="term" value="C:cytoplasm"/>
    <property type="evidence" value="ECO:0007669"/>
    <property type="project" value="TreeGrafter"/>
</dbReference>
<keyword evidence="8" id="KW-1185">Reference proteome</keyword>
<proteinExistence type="inferred from homology"/>
<dbReference type="SUPFAM" id="SSF51703">
    <property type="entry name" value="Cobalamin (vitamin B12)-dependent enzymes"/>
    <property type="match status" value="1"/>
</dbReference>
<dbReference type="GO" id="GO:0046872">
    <property type="term" value="F:metal ion binding"/>
    <property type="evidence" value="ECO:0007669"/>
    <property type="project" value="InterPro"/>
</dbReference>
<evidence type="ECO:0000256" key="1">
    <source>
        <dbReference type="ARBA" id="ARBA00001922"/>
    </source>
</evidence>
<evidence type="ECO:0000313" key="8">
    <source>
        <dbReference type="Proteomes" id="UP000236743"/>
    </source>
</evidence>
<sequence>MNSAAASDLLYLDAFATPSHETWRAAVDKVLKGGDFEKRLVGRSADGIRIEPLYPAAHPAMRPLRGEAGRWHVAARVDHPEPAEAQKLALADLEGGADSLVLTFAGARAARGYGLVAEDVAALDTALDGAMLDLIRLRIDPAPQGRVNALMLAALVEKRGLTPDATMIDFGLDPIGLLASAGAFAASWPEIGRRLAETIRALQGRGFKGPFLTADARPYHEAGASEAQELGAVLGTAIAYLRALEAQGLTLSEARDAISFVLVADTDEFLTIAKFRAARLLWERVQSACGLEPKPMILHAETAWRSLTKRDPWVNLLRGTIATFSAGIGGADSLTVQPFTAAIGLSDAFARRIARNTQLVLLEEANLWRVADPAAGAGSFEALTQALCEQAWTKLQDLEREARDGLPGIVAALANGHVQAGLAKQRELRAKAIASRREPITGTSEFPNLRETAVAVLDFAPVKRPKASPATTKASKQDQNALIDRLIKGAPRAEALTAAEDGLRAEPLPSLRLSEPFEALRDKADAFAQRPVVFLATLGPIADFATRAGFARNLFEAGGLAAPSTEGFATNGATDLPALIAAYKASGARLACLCGSDANYASEGSAAAEALSQAGATVWLAGRPGESEAALNKAGVASFIYAGCDVLDALGRAHAITTV</sequence>
<dbReference type="OrthoDB" id="9762378at2"/>
<name>A0A1H5U2Y2_9HYPH</name>
<dbReference type="CDD" id="cd03677">
    <property type="entry name" value="MM_CoA_mutase_beta"/>
    <property type="match status" value="1"/>
</dbReference>
<feature type="domain" description="Methylmalonyl-CoA mutase alpha/beta chain catalytic" evidence="6">
    <location>
        <begin position="114"/>
        <end position="480"/>
    </location>
</feature>